<reference evidence="1 2" key="1">
    <citation type="journal article" date="2018" name="Science">
        <title>The opium poppy genome and morphinan production.</title>
        <authorList>
            <person name="Guo L."/>
            <person name="Winzer T."/>
            <person name="Yang X."/>
            <person name="Li Y."/>
            <person name="Ning Z."/>
            <person name="He Z."/>
            <person name="Teodor R."/>
            <person name="Lu Y."/>
            <person name="Bowser T.A."/>
            <person name="Graham I.A."/>
            <person name="Ye K."/>
        </authorList>
    </citation>
    <scope>NUCLEOTIDE SEQUENCE [LARGE SCALE GENOMIC DNA]</scope>
    <source>
        <strain evidence="2">cv. HN1</strain>
        <tissue evidence="1">Leaves</tissue>
    </source>
</reference>
<keyword evidence="2" id="KW-1185">Reference proteome</keyword>
<evidence type="ECO:0000313" key="1">
    <source>
        <dbReference type="EMBL" id="RZC68486.1"/>
    </source>
</evidence>
<protein>
    <submittedName>
        <fullName evidence="1">Uncharacterized protein</fullName>
    </submittedName>
</protein>
<dbReference type="Gramene" id="RZC68486">
    <property type="protein sequence ID" value="RZC68486"/>
    <property type="gene ID" value="C5167_031721"/>
</dbReference>
<gene>
    <name evidence="1" type="ORF">C5167_031721</name>
</gene>
<name>A0A4Y7K6M8_PAPSO</name>
<accession>A0A4Y7K6M8</accession>
<evidence type="ECO:0000313" key="2">
    <source>
        <dbReference type="Proteomes" id="UP000316621"/>
    </source>
</evidence>
<dbReference type="Proteomes" id="UP000316621">
    <property type="component" value="Chromosome 7"/>
</dbReference>
<organism evidence="1 2">
    <name type="scientific">Papaver somniferum</name>
    <name type="common">Opium poppy</name>
    <dbReference type="NCBI Taxonomy" id="3469"/>
    <lineage>
        <taxon>Eukaryota</taxon>
        <taxon>Viridiplantae</taxon>
        <taxon>Streptophyta</taxon>
        <taxon>Embryophyta</taxon>
        <taxon>Tracheophyta</taxon>
        <taxon>Spermatophyta</taxon>
        <taxon>Magnoliopsida</taxon>
        <taxon>Ranunculales</taxon>
        <taxon>Papaveraceae</taxon>
        <taxon>Papaveroideae</taxon>
        <taxon>Papaver</taxon>
    </lineage>
</organism>
<dbReference type="AlphaFoldDB" id="A0A4Y7K6M8"/>
<sequence length="51" mass="5737">MAISRDLGYRLASEQTYPTGRVPEQVKFKLQFILNEVLGTTVFFGTMVLLG</sequence>
<proteinExistence type="predicted"/>
<dbReference type="EMBL" id="CM010721">
    <property type="protein sequence ID" value="RZC68486.1"/>
    <property type="molecule type" value="Genomic_DNA"/>
</dbReference>